<dbReference type="Pfam" id="PF01103">
    <property type="entry name" value="Omp85"/>
    <property type="match status" value="1"/>
</dbReference>
<comment type="caution">
    <text evidence="4">The sequence shown here is derived from an EMBL/GenBank/DDBJ whole genome shotgun (WGS) entry which is preliminary data.</text>
</comment>
<name>A0ABR9XFB4_9SPHI</name>
<feature type="domain" description="Bacterial surface antigen (D15)" evidence="3">
    <location>
        <begin position="111"/>
        <end position="334"/>
    </location>
</feature>
<dbReference type="Gene3D" id="2.40.160.50">
    <property type="entry name" value="membrane protein fhac: a member of the omp85/tpsb transporter family"/>
    <property type="match status" value="1"/>
</dbReference>
<evidence type="ECO:0000313" key="5">
    <source>
        <dbReference type="Proteomes" id="UP000632774"/>
    </source>
</evidence>
<protein>
    <submittedName>
        <fullName evidence="4">BamA/TamA family outer membrane protein</fullName>
    </submittedName>
</protein>
<keyword evidence="5" id="KW-1185">Reference proteome</keyword>
<sequence>MDTAIFKFRKLLIPSFSYNPSAGFELGLSVSALKFLGHPDSTTISTGEVEVSASTKGILYINYKHNIYLPKNNWSLQGNWQIGRTQALDYGVGTGRRSEYAMFNIPDDVYQLKYTSFRFKETAYRKIKGKFYGGIGIILNAYTGIDEEHRDDINAYHYQYSIRNGFPLWHYLANAVTLNLQYDSRDHPNRPYKGIFANLRFKTNQKIIGSSENATQLITEFRKYWGLSDLNPEHILAFWHWGSYLLSGKIPYLELPGTSSDNDGRGGRAYTVGRFKGSSFFYSETEYRFPISKNKLISGVAFINAQTGSNENGLTKVKLFQRWEPGVGAGIRILYDKYSRSNICVDYGIGNYGSRGFFINLNETF</sequence>
<evidence type="ECO:0000256" key="1">
    <source>
        <dbReference type="ARBA" id="ARBA00004370"/>
    </source>
</evidence>
<evidence type="ECO:0000313" key="4">
    <source>
        <dbReference type="EMBL" id="MBE9665906.1"/>
    </source>
</evidence>
<organism evidence="4 5">
    <name type="scientific">Mucilaginibacter boryungensis</name>
    <dbReference type="NCBI Taxonomy" id="768480"/>
    <lineage>
        <taxon>Bacteria</taxon>
        <taxon>Pseudomonadati</taxon>
        <taxon>Bacteroidota</taxon>
        <taxon>Sphingobacteriia</taxon>
        <taxon>Sphingobacteriales</taxon>
        <taxon>Sphingobacteriaceae</taxon>
        <taxon>Mucilaginibacter</taxon>
    </lineage>
</organism>
<dbReference type="InterPro" id="IPR000184">
    <property type="entry name" value="Bac_surfAg_D15"/>
</dbReference>
<dbReference type="EMBL" id="JADFFM010000001">
    <property type="protein sequence ID" value="MBE9665906.1"/>
    <property type="molecule type" value="Genomic_DNA"/>
</dbReference>
<reference evidence="4 5" key="1">
    <citation type="submission" date="2020-10" db="EMBL/GenBank/DDBJ databases">
        <title>Mucilaginibacter mali sp. nov., isolated from rhizosphere soil of apple orchard.</title>
        <authorList>
            <person name="Lee J.-S."/>
            <person name="Kim H.S."/>
            <person name="Kim J.-S."/>
        </authorList>
    </citation>
    <scope>NUCLEOTIDE SEQUENCE [LARGE SCALE GENOMIC DNA]</scope>
    <source>
        <strain evidence="4 5">KCTC 23157</strain>
    </source>
</reference>
<proteinExistence type="predicted"/>
<dbReference type="Proteomes" id="UP000632774">
    <property type="component" value="Unassembled WGS sequence"/>
</dbReference>
<dbReference type="RefSeq" id="WP_194105287.1">
    <property type="nucleotide sequence ID" value="NZ_JADFFM010000001.1"/>
</dbReference>
<comment type="subcellular location">
    <subcellularLocation>
        <location evidence="1">Membrane</location>
    </subcellularLocation>
</comment>
<evidence type="ECO:0000259" key="3">
    <source>
        <dbReference type="Pfam" id="PF01103"/>
    </source>
</evidence>
<accession>A0ABR9XFB4</accession>
<keyword evidence="2" id="KW-0472">Membrane</keyword>
<evidence type="ECO:0000256" key="2">
    <source>
        <dbReference type="ARBA" id="ARBA00023136"/>
    </source>
</evidence>
<gene>
    <name evidence="4" type="ORF">IRJ18_06000</name>
</gene>